<evidence type="ECO:0000256" key="6">
    <source>
        <dbReference type="SAM" id="Phobius"/>
    </source>
</evidence>
<evidence type="ECO:0000313" key="8">
    <source>
        <dbReference type="Proteomes" id="UP001515660"/>
    </source>
</evidence>
<evidence type="ECO:0000256" key="2">
    <source>
        <dbReference type="ARBA" id="ARBA00022475"/>
    </source>
</evidence>
<feature type="transmembrane region" description="Helical" evidence="6">
    <location>
        <begin position="6"/>
        <end position="28"/>
    </location>
</feature>
<evidence type="ECO:0000256" key="5">
    <source>
        <dbReference type="ARBA" id="ARBA00023136"/>
    </source>
</evidence>
<feature type="transmembrane region" description="Helical" evidence="6">
    <location>
        <begin position="40"/>
        <end position="64"/>
    </location>
</feature>
<feature type="transmembrane region" description="Helical" evidence="6">
    <location>
        <begin position="70"/>
        <end position="91"/>
    </location>
</feature>
<evidence type="ECO:0000256" key="1">
    <source>
        <dbReference type="ARBA" id="ARBA00004651"/>
    </source>
</evidence>
<keyword evidence="8" id="KW-1185">Reference proteome</keyword>
<organism evidence="7 8">
    <name type="scientific">Rhodobacter calidifons</name>
    <dbReference type="NCBI Taxonomy" id="2715277"/>
    <lineage>
        <taxon>Bacteria</taxon>
        <taxon>Pseudomonadati</taxon>
        <taxon>Pseudomonadota</taxon>
        <taxon>Alphaproteobacteria</taxon>
        <taxon>Rhodobacterales</taxon>
        <taxon>Rhodobacter group</taxon>
        <taxon>Rhodobacter</taxon>
    </lineage>
</organism>
<reference evidence="7 8" key="1">
    <citation type="journal article" date="2022" name="Microorganisms">
        <title>Genome Sequence and Characterization of a Xanthorhodopsin-Containing, Aerobic Anoxygenic Phototrophic Rhodobacter Species, Isolated from Mesophilic Conditions at Yellowstone National Park.</title>
        <authorList>
            <person name="Kyndt J.A."/>
            <person name="Robertson S."/>
            <person name="Shoffstall I.B."/>
            <person name="Ramaley R.F."/>
            <person name="Meyer T.E."/>
        </authorList>
    </citation>
    <scope>NUCLEOTIDE SEQUENCE [LARGE SCALE GENOMIC DNA]</scope>
    <source>
        <strain evidence="7 8">M37P</strain>
    </source>
</reference>
<protein>
    <submittedName>
        <fullName evidence="7">LysE family translocator</fullName>
    </submittedName>
</protein>
<keyword evidence="4 6" id="KW-1133">Transmembrane helix</keyword>
<gene>
    <name evidence="7" type="ORF">G8O29_08225</name>
</gene>
<dbReference type="PANTHER" id="PTHR30086:SF21">
    <property type="entry name" value="TRANSPORT PROTEIN"/>
    <property type="match status" value="1"/>
</dbReference>
<dbReference type="PANTHER" id="PTHR30086">
    <property type="entry name" value="ARGININE EXPORTER PROTEIN ARGO"/>
    <property type="match status" value="1"/>
</dbReference>
<comment type="caution">
    <text evidence="7">The sequence shown here is derived from an EMBL/GenBank/DDBJ whole genome shotgun (WGS) entry which is preliminary data.</text>
</comment>
<evidence type="ECO:0000313" key="7">
    <source>
        <dbReference type="EMBL" id="NHB76728.1"/>
    </source>
</evidence>
<keyword evidence="5 6" id="KW-0472">Membrane</keyword>
<proteinExistence type="predicted"/>
<dbReference type="Proteomes" id="UP001515660">
    <property type="component" value="Unassembled WGS sequence"/>
</dbReference>
<evidence type="ECO:0000256" key="3">
    <source>
        <dbReference type="ARBA" id="ARBA00022692"/>
    </source>
</evidence>
<evidence type="ECO:0000256" key="4">
    <source>
        <dbReference type="ARBA" id="ARBA00022989"/>
    </source>
</evidence>
<keyword evidence="2" id="KW-1003">Cell membrane</keyword>
<dbReference type="RefSeq" id="WP_166402772.1">
    <property type="nucleotide sequence ID" value="NZ_JAANHS010000005.1"/>
</dbReference>
<feature type="transmembrane region" description="Helical" evidence="6">
    <location>
        <begin position="146"/>
        <end position="166"/>
    </location>
</feature>
<accession>A0ABX0G799</accession>
<dbReference type="Pfam" id="PF01810">
    <property type="entry name" value="LysE"/>
    <property type="match status" value="1"/>
</dbReference>
<dbReference type="EMBL" id="JAANHS010000005">
    <property type="protein sequence ID" value="NHB76728.1"/>
    <property type="molecule type" value="Genomic_DNA"/>
</dbReference>
<dbReference type="InterPro" id="IPR001123">
    <property type="entry name" value="LeuE-type"/>
</dbReference>
<name>A0ABX0G799_9RHOB</name>
<keyword evidence="3 6" id="KW-0812">Transmembrane</keyword>
<comment type="subcellular location">
    <subcellularLocation>
        <location evidence="1">Cell membrane</location>
        <topology evidence="1">Multi-pass membrane protein</topology>
    </subcellularLocation>
</comment>
<sequence length="204" mass="21473">MTPTAFSVFVGLVILAAISPGPAVLMSVRTGLTEGLRTGFMLALGIGAGAVVWASAAMFGLTLVLAAAPALLWALKLGGAAYLVWMGWRLWHEAKTPFIANDDRPVPRSAASAFRLGLFTQLANPKPAVMFSAIFLGTVPPGTAPWVYAALLVIIFSAETLWNTAVARIFSLQRTRAGYISLKTVIDRSFGGLLALLGIKIAAT</sequence>